<feature type="chain" id="PRO_5037902345" evidence="1">
    <location>
        <begin position="28"/>
        <end position="367"/>
    </location>
</feature>
<dbReference type="Proteomes" id="UP000739538">
    <property type="component" value="Unassembled WGS sequence"/>
</dbReference>
<dbReference type="EMBL" id="JAGQHS010000164">
    <property type="protein sequence ID" value="MCA9758359.1"/>
    <property type="molecule type" value="Genomic_DNA"/>
</dbReference>
<reference evidence="2" key="1">
    <citation type="submission" date="2020-04" db="EMBL/GenBank/DDBJ databases">
        <authorList>
            <person name="Zhang T."/>
        </authorList>
    </citation>
    <scope>NUCLEOTIDE SEQUENCE</scope>
    <source>
        <strain evidence="2">HKST-UBA02</strain>
    </source>
</reference>
<accession>A0A956SG98</accession>
<proteinExistence type="predicted"/>
<protein>
    <submittedName>
        <fullName evidence="2">PPC domain-containing protein</fullName>
    </submittedName>
</protein>
<sequence length="367" mass="39373">MRLGLAPAVAVSCVVPILSLAPSISTASPDGDIHDTDWHVDLSQYLDVLPEREIARQCPGQRLACGEVVLRAAISVRDERHLYRFRAEEGQLLTIGTDERNAAYPIDTVLELLSDDCVTILASDDDSGPAAYSLIDQFPAPYTGDYVARVRGFDPLLRGTYSIYLACEDAPLPPADDDCGGVLQAITCGRGSLSGETARYHNDYDPFGAGGDCVQKQADGRDVVIAMDLEEGDIVHLSYQSSADGSVYILSGCDAHSGCQIGVDETGVGEWERIPYWVAPVSGRHYLILDSAGAETFGTWTLEYEILCREDSAVCCTASGDCVVTSPSACEQNGGTYLPSETICVPDPCAPSPVDERSWGGIKALYR</sequence>
<dbReference type="Gene3D" id="2.60.120.380">
    <property type="match status" value="1"/>
</dbReference>
<feature type="signal peptide" evidence="1">
    <location>
        <begin position="1"/>
        <end position="27"/>
    </location>
</feature>
<organism evidence="2 3">
    <name type="scientific">Eiseniibacteriota bacterium</name>
    <dbReference type="NCBI Taxonomy" id="2212470"/>
    <lineage>
        <taxon>Bacteria</taxon>
        <taxon>Candidatus Eiseniibacteriota</taxon>
    </lineage>
</organism>
<gene>
    <name evidence="2" type="ORF">KDA27_21365</name>
</gene>
<keyword evidence="1" id="KW-0732">Signal</keyword>
<evidence type="ECO:0000313" key="2">
    <source>
        <dbReference type="EMBL" id="MCA9758359.1"/>
    </source>
</evidence>
<name>A0A956SG98_UNCEI</name>
<comment type="caution">
    <text evidence="2">The sequence shown here is derived from an EMBL/GenBank/DDBJ whole genome shotgun (WGS) entry which is preliminary data.</text>
</comment>
<evidence type="ECO:0000256" key="1">
    <source>
        <dbReference type="SAM" id="SignalP"/>
    </source>
</evidence>
<dbReference type="AlphaFoldDB" id="A0A956SG98"/>
<evidence type="ECO:0000313" key="3">
    <source>
        <dbReference type="Proteomes" id="UP000739538"/>
    </source>
</evidence>
<reference evidence="2" key="2">
    <citation type="journal article" date="2021" name="Microbiome">
        <title>Successional dynamics and alternative stable states in a saline activated sludge microbial community over 9 years.</title>
        <authorList>
            <person name="Wang Y."/>
            <person name="Ye J."/>
            <person name="Ju F."/>
            <person name="Liu L."/>
            <person name="Boyd J.A."/>
            <person name="Deng Y."/>
            <person name="Parks D.H."/>
            <person name="Jiang X."/>
            <person name="Yin X."/>
            <person name="Woodcroft B.J."/>
            <person name="Tyson G.W."/>
            <person name="Hugenholtz P."/>
            <person name="Polz M.F."/>
            <person name="Zhang T."/>
        </authorList>
    </citation>
    <scope>NUCLEOTIDE SEQUENCE</scope>
    <source>
        <strain evidence="2">HKST-UBA02</strain>
    </source>
</reference>